<sequence length="432" mass="47542">MTAMPQHHTYPGYQRSCGWNDLLAKREPAPALEDSQRADVVVIGAGFTGMAAARYWARQRPDQSVYLLDASHVGEGSPGRNSGFLLEIALANDAATDQLLRMGEINRLSRQTVARLKLFIEEHAIDCQWRQSGTYRAAAGDAGMKSLTAYRTFLQAAGLEFEELSRAQLAERTGSAYYRAGLYSPDCTLVQPAALIRGLVDNRPGNISLFEHSPVTTLAHDHQHWRVTTPRGEVQARHVILANNAFSRHLGADPARLSVIYTYAALTAPLPDAVWQRLGAGCWGLLPAHRLGCTLRTTADRRLLIRSEYSFEQESDNDAVALKLQASLQRRYPDLALPFTHVWGGTTGFTHNGAPLWGEIGPRLHVAAGCNGGGVVKGTLLGELLARQALGETVPDIARLFGQASWMPPQPVRRLGFQLVSNWEKHRAKDER</sequence>
<dbReference type="Pfam" id="PF01266">
    <property type="entry name" value="DAO"/>
    <property type="match status" value="1"/>
</dbReference>
<dbReference type="PANTHER" id="PTHR13847:SF281">
    <property type="entry name" value="FAD DEPENDENT OXIDOREDUCTASE DOMAIN-CONTAINING PROTEIN"/>
    <property type="match status" value="1"/>
</dbReference>
<comment type="caution">
    <text evidence="3">The sequence shown here is derived from an EMBL/GenBank/DDBJ whole genome shotgun (WGS) entry which is preliminary data.</text>
</comment>
<dbReference type="Gene3D" id="3.50.50.60">
    <property type="entry name" value="FAD/NAD(P)-binding domain"/>
    <property type="match status" value="1"/>
</dbReference>
<dbReference type="SUPFAM" id="SSF51905">
    <property type="entry name" value="FAD/NAD(P)-binding domain"/>
    <property type="match status" value="1"/>
</dbReference>
<protein>
    <submittedName>
        <fullName evidence="3">FAD-dependent oxidoreductase</fullName>
    </submittedName>
</protein>
<dbReference type="PANTHER" id="PTHR13847">
    <property type="entry name" value="SARCOSINE DEHYDROGENASE-RELATED"/>
    <property type="match status" value="1"/>
</dbReference>
<keyword evidence="4" id="KW-1185">Reference proteome</keyword>
<proteinExistence type="predicted"/>
<dbReference type="GO" id="GO:0005737">
    <property type="term" value="C:cytoplasm"/>
    <property type="evidence" value="ECO:0007669"/>
    <property type="project" value="TreeGrafter"/>
</dbReference>
<organism evidence="3 4">
    <name type="scientific">Zobellella endophytica</name>
    <dbReference type="NCBI Taxonomy" id="2116700"/>
    <lineage>
        <taxon>Bacteria</taxon>
        <taxon>Pseudomonadati</taxon>
        <taxon>Pseudomonadota</taxon>
        <taxon>Gammaproteobacteria</taxon>
        <taxon>Aeromonadales</taxon>
        <taxon>Aeromonadaceae</taxon>
        <taxon>Zobellella</taxon>
    </lineage>
</organism>
<dbReference type="InterPro" id="IPR006076">
    <property type="entry name" value="FAD-dep_OxRdtase"/>
</dbReference>
<name>A0A2P7RB45_9GAMM</name>
<keyword evidence="1" id="KW-0560">Oxidoreductase</keyword>
<dbReference type="AlphaFoldDB" id="A0A2P7RB45"/>
<evidence type="ECO:0000256" key="1">
    <source>
        <dbReference type="ARBA" id="ARBA00023002"/>
    </source>
</evidence>
<accession>A0A2P7RB45</accession>
<gene>
    <name evidence="3" type="ORF">C7H85_00655</name>
</gene>
<dbReference type="InterPro" id="IPR036188">
    <property type="entry name" value="FAD/NAD-bd_sf"/>
</dbReference>
<dbReference type="EMBL" id="PXYG01000001">
    <property type="protein sequence ID" value="PSJ47382.1"/>
    <property type="molecule type" value="Genomic_DNA"/>
</dbReference>
<dbReference type="GO" id="GO:0016491">
    <property type="term" value="F:oxidoreductase activity"/>
    <property type="evidence" value="ECO:0007669"/>
    <property type="project" value="UniProtKB-KW"/>
</dbReference>
<evidence type="ECO:0000313" key="3">
    <source>
        <dbReference type="EMBL" id="PSJ47382.1"/>
    </source>
</evidence>
<feature type="domain" description="FAD dependent oxidoreductase" evidence="2">
    <location>
        <begin position="39"/>
        <end position="387"/>
    </location>
</feature>
<evidence type="ECO:0000313" key="4">
    <source>
        <dbReference type="Proteomes" id="UP000240243"/>
    </source>
</evidence>
<reference evidence="3 4" key="1">
    <citation type="submission" date="2018-03" db="EMBL/GenBank/DDBJ databases">
        <title>The draft genome of Zobellella sp. 59N8.</title>
        <authorList>
            <person name="Liu L."/>
            <person name="Li L."/>
            <person name="Zhang X."/>
            <person name="Liang L."/>
            <person name="Wang T."/>
        </authorList>
    </citation>
    <scope>NUCLEOTIDE SEQUENCE [LARGE SCALE GENOMIC DNA]</scope>
    <source>
        <strain evidence="3 4">59N8</strain>
    </source>
</reference>
<dbReference type="Gene3D" id="3.30.9.10">
    <property type="entry name" value="D-Amino Acid Oxidase, subunit A, domain 2"/>
    <property type="match status" value="1"/>
</dbReference>
<evidence type="ECO:0000259" key="2">
    <source>
        <dbReference type="Pfam" id="PF01266"/>
    </source>
</evidence>
<dbReference type="Proteomes" id="UP000240243">
    <property type="component" value="Unassembled WGS sequence"/>
</dbReference>